<dbReference type="Gene3D" id="3.40.630.30">
    <property type="match status" value="1"/>
</dbReference>
<keyword evidence="2" id="KW-0012">Acyltransferase</keyword>
<gene>
    <name evidence="4" type="ORF">UFOPK2370_00558</name>
</gene>
<dbReference type="InterPro" id="IPR016181">
    <property type="entry name" value="Acyl_CoA_acyltransferase"/>
</dbReference>
<evidence type="ECO:0000259" key="3">
    <source>
        <dbReference type="PROSITE" id="PS51186"/>
    </source>
</evidence>
<dbReference type="InterPro" id="IPR000182">
    <property type="entry name" value="GNAT_dom"/>
</dbReference>
<organism evidence="4">
    <name type="scientific">freshwater metagenome</name>
    <dbReference type="NCBI Taxonomy" id="449393"/>
    <lineage>
        <taxon>unclassified sequences</taxon>
        <taxon>metagenomes</taxon>
        <taxon>ecological metagenomes</taxon>
    </lineage>
</organism>
<dbReference type="PANTHER" id="PTHR10545:SF42">
    <property type="entry name" value="ACETYLTRANSFERASE"/>
    <property type="match status" value="1"/>
</dbReference>
<sequence length="147" mass="16578">MLVVRPLNPDDFDGWLPLWTGYLEFYETQLDADITRHTFERLLDESVNMFGALALNDEGKAIGMVNWLTHPGTWSRGDYVYLEDLFVSADARGSGAGRALIAHVQAWAEAAGATKVYWLTADSNKTAQQLYDRMATKTGFIHYQIDK</sequence>
<keyword evidence="1" id="KW-0808">Transferase</keyword>
<dbReference type="GO" id="GO:0008080">
    <property type="term" value="F:N-acetyltransferase activity"/>
    <property type="evidence" value="ECO:0007669"/>
    <property type="project" value="TreeGrafter"/>
</dbReference>
<feature type="domain" description="N-acetyltransferase" evidence="3">
    <location>
        <begin position="2"/>
        <end position="147"/>
    </location>
</feature>
<accession>A0A6J6NIP9</accession>
<dbReference type="CDD" id="cd04301">
    <property type="entry name" value="NAT_SF"/>
    <property type="match status" value="1"/>
</dbReference>
<dbReference type="AlphaFoldDB" id="A0A6J6NIP9"/>
<protein>
    <submittedName>
        <fullName evidence="4">Unannotated protein</fullName>
    </submittedName>
</protein>
<name>A0A6J6NIP9_9ZZZZ</name>
<evidence type="ECO:0000256" key="1">
    <source>
        <dbReference type="ARBA" id="ARBA00022679"/>
    </source>
</evidence>
<reference evidence="4" key="1">
    <citation type="submission" date="2020-05" db="EMBL/GenBank/DDBJ databases">
        <authorList>
            <person name="Chiriac C."/>
            <person name="Salcher M."/>
            <person name="Ghai R."/>
            <person name="Kavagutti S V."/>
        </authorList>
    </citation>
    <scope>NUCLEOTIDE SEQUENCE</scope>
</reference>
<evidence type="ECO:0000313" key="4">
    <source>
        <dbReference type="EMBL" id="CAB4684768.1"/>
    </source>
</evidence>
<proteinExistence type="predicted"/>
<dbReference type="SUPFAM" id="SSF55729">
    <property type="entry name" value="Acyl-CoA N-acyltransferases (Nat)"/>
    <property type="match status" value="1"/>
</dbReference>
<dbReference type="PROSITE" id="PS51186">
    <property type="entry name" value="GNAT"/>
    <property type="match status" value="1"/>
</dbReference>
<dbReference type="EMBL" id="CAEZXK010000010">
    <property type="protein sequence ID" value="CAB4684768.1"/>
    <property type="molecule type" value="Genomic_DNA"/>
</dbReference>
<evidence type="ECO:0000256" key="2">
    <source>
        <dbReference type="ARBA" id="ARBA00023315"/>
    </source>
</evidence>
<dbReference type="PANTHER" id="PTHR10545">
    <property type="entry name" value="DIAMINE N-ACETYLTRANSFERASE"/>
    <property type="match status" value="1"/>
</dbReference>
<dbReference type="Pfam" id="PF00583">
    <property type="entry name" value="Acetyltransf_1"/>
    <property type="match status" value="1"/>
</dbReference>
<dbReference type="InterPro" id="IPR051016">
    <property type="entry name" value="Diverse_Substrate_AcTransf"/>
</dbReference>